<reference evidence="3" key="1">
    <citation type="submission" date="2020-06" db="EMBL/GenBank/DDBJ databases">
        <authorList>
            <consortium name="Plant Systems Biology data submission"/>
        </authorList>
    </citation>
    <scope>NUCLEOTIDE SEQUENCE</scope>
    <source>
        <strain evidence="3">D6</strain>
    </source>
</reference>
<dbReference type="Pfam" id="PF00481">
    <property type="entry name" value="PP2C"/>
    <property type="match status" value="1"/>
</dbReference>
<feature type="domain" description="PPM-type phosphatase" evidence="2">
    <location>
        <begin position="339"/>
        <end position="628"/>
    </location>
</feature>
<dbReference type="GO" id="GO:0016301">
    <property type="term" value="F:kinase activity"/>
    <property type="evidence" value="ECO:0007669"/>
    <property type="project" value="UniProtKB-KW"/>
</dbReference>
<sequence>MKTTGEMGDTSPGSDDEKSHTFRRRRLSLSKHHLAPEGASAMASAAAVAAAVDDDEESQEPPLPEVTTNDKEIKDVSSERNANEDDQKAQTFRKRRLSLTLKAPAALLLEEENNGEGTDKTDDPPKRQRRASDASAASLGSSHTGGNNYNQDGLKVRTLHAGEILQHHHNRAPPSPAVDPTLSTTVGHTATSTGSSTTGTMDHKNEPHVLYRLSRPPSSTTLLNFHQEREPTDDPAVESQNSAASPQPKWKKRITRKHDEDERKLPFPRDVVGTYSCHGVEPVYDSDYEHNLGDEDEEEVEDDLLLRAHDNWAADDADQDPMAPNRTFPTPNTGKPNLEASPPPPRREPKPTTAAKINQDRGGVAFPYGNCPKTALFAAYDGHGQGGELVSQFALHEIQSRLEKRPEFNNNLEKAFKDTFLAVDEALQHEPLIEPLYAGTTACVALLRDNVLTVANAGDSRAVVARKMDNTNTTVTYGKVPAYRAIDLTIDQNPDLPEERNRIESMGGFVSPPPEPGLSARVWLDEGFSQIGLAMARSIGDHAVARVGVIAEPVVSTHTVHPDDEFLIIATDGVWEFISSESAVEIVGANLSRGATKATQALIEAAAARWHDEEGDYRDDITALVVRLPELWRKEPNASKELLATAAVSDKEAAAQKQEETEAAANPSNDASS</sequence>
<dbReference type="OrthoDB" id="10264738at2759"/>
<dbReference type="Gene3D" id="3.60.40.10">
    <property type="entry name" value="PPM-type phosphatase domain"/>
    <property type="match status" value="1"/>
</dbReference>
<comment type="caution">
    <text evidence="3">The sequence shown here is derived from an EMBL/GenBank/DDBJ whole genome shotgun (WGS) entry which is preliminary data.</text>
</comment>
<evidence type="ECO:0000259" key="2">
    <source>
        <dbReference type="PROSITE" id="PS51746"/>
    </source>
</evidence>
<name>A0A9N8E8T6_9STRA</name>
<accession>A0A9N8E8T6</accession>
<proteinExistence type="predicted"/>
<keyword evidence="3" id="KW-0808">Transferase</keyword>
<feature type="compositionally biased region" description="Basic residues" evidence="1">
    <location>
        <begin position="21"/>
        <end position="33"/>
    </location>
</feature>
<feature type="compositionally biased region" description="Basic and acidic residues" evidence="1">
    <location>
        <begin position="68"/>
        <end position="88"/>
    </location>
</feature>
<feature type="compositionally biased region" description="Low complexity" evidence="1">
    <location>
        <begin position="181"/>
        <end position="200"/>
    </location>
</feature>
<feature type="compositionally biased region" description="Basic and acidic residues" evidence="1">
    <location>
        <begin position="257"/>
        <end position="267"/>
    </location>
</feature>
<dbReference type="Proteomes" id="UP001153069">
    <property type="component" value="Unassembled WGS sequence"/>
</dbReference>
<feature type="region of interest" description="Disordered" evidence="1">
    <location>
        <begin position="169"/>
        <end position="205"/>
    </location>
</feature>
<protein>
    <submittedName>
        <fullName evidence="3">Linked kinase-associated serine/threonine phosphatase 2C</fullName>
    </submittedName>
</protein>
<dbReference type="SUPFAM" id="SSF81606">
    <property type="entry name" value="PP2C-like"/>
    <property type="match status" value="1"/>
</dbReference>
<dbReference type="PROSITE" id="PS51746">
    <property type="entry name" value="PPM_2"/>
    <property type="match status" value="1"/>
</dbReference>
<dbReference type="AlphaFoldDB" id="A0A9N8E8T6"/>
<dbReference type="InterPro" id="IPR036457">
    <property type="entry name" value="PPM-type-like_dom_sf"/>
</dbReference>
<gene>
    <name evidence="3" type="ORF">SEMRO_749_G196760.1</name>
</gene>
<organism evidence="3 4">
    <name type="scientific">Seminavis robusta</name>
    <dbReference type="NCBI Taxonomy" id="568900"/>
    <lineage>
        <taxon>Eukaryota</taxon>
        <taxon>Sar</taxon>
        <taxon>Stramenopiles</taxon>
        <taxon>Ochrophyta</taxon>
        <taxon>Bacillariophyta</taxon>
        <taxon>Bacillariophyceae</taxon>
        <taxon>Bacillariophycidae</taxon>
        <taxon>Naviculales</taxon>
        <taxon>Naviculaceae</taxon>
        <taxon>Seminavis</taxon>
    </lineage>
</organism>
<evidence type="ECO:0000256" key="1">
    <source>
        <dbReference type="SAM" id="MobiDB-lite"/>
    </source>
</evidence>
<feature type="compositionally biased region" description="Low complexity" evidence="1">
    <location>
        <begin position="133"/>
        <end position="142"/>
    </location>
</feature>
<dbReference type="GO" id="GO:0004722">
    <property type="term" value="F:protein serine/threonine phosphatase activity"/>
    <property type="evidence" value="ECO:0007669"/>
    <property type="project" value="InterPro"/>
</dbReference>
<feature type="region of interest" description="Disordered" evidence="1">
    <location>
        <begin position="650"/>
        <end position="673"/>
    </location>
</feature>
<keyword evidence="3" id="KW-0418">Kinase</keyword>
<dbReference type="PANTHER" id="PTHR47992">
    <property type="entry name" value="PROTEIN PHOSPHATASE"/>
    <property type="match status" value="1"/>
</dbReference>
<feature type="compositionally biased region" description="Low complexity" evidence="1">
    <location>
        <begin position="98"/>
        <end position="108"/>
    </location>
</feature>
<evidence type="ECO:0000313" key="3">
    <source>
        <dbReference type="EMBL" id="CAB9515934.1"/>
    </source>
</evidence>
<feature type="region of interest" description="Disordered" evidence="1">
    <location>
        <begin position="1"/>
        <end position="152"/>
    </location>
</feature>
<keyword evidence="4" id="KW-1185">Reference proteome</keyword>
<dbReference type="SMART" id="SM00332">
    <property type="entry name" value="PP2Cc"/>
    <property type="match status" value="1"/>
</dbReference>
<dbReference type="InterPro" id="IPR015655">
    <property type="entry name" value="PP2C"/>
</dbReference>
<evidence type="ECO:0000313" key="4">
    <source>
        <dbReference type="Proteomes" id="UP001153069"/>
    </source>
</evidence>
<feature type="compositionally biased region" description="Basic and acidic residues" evidence="1">
    <location>
        <begin position="117"/>
        <end position="132"/>
    </location>
</feature>
<feature type="region of interest" description="Disordered" evidence="1">
    <location>
        <begin position="227"/>
        <end position="269"/>
    </location>
</feature>
<dbReference type="EMBL" id="CAICTM010000748">
    <property type="protein sequence ID" value="CAB9515934.1"/>
    <property type="molecule type" value="Genomic_DNA"/>
</dbReference>
<dbReference type="CDD" id="cd00143">
    <property type="entry name" value="PP2Cc"/>
    <property type="match status" value="1"/>
</dbReference>
<dbReference type="InterPro" id="IPR001932">
    <property type="entry name" value="PPM-type_phosphatase-like_dom"/>
</dbReference>
<feature type="region of interest" description="Disordered" evidence="1">
    <location>
        <begin position="313"/>
        <end position="357"/>
    </location>
</feature>
<feature type="compositionally biased region" description="Basic and acidic residues" evidence="1">
    <location>
        <begin position="650"/>
        <end position="660"/>
    </location>
</feature>
<feature type="compositionally biased region" description="Low complexity" evidence="1">
    <location>
        <begin position="39"/>
        <end position="51"/>
    </location>
</feature>